<protein>
    <submittedName>
        <fullName evidence="6">Transcriptional regulator (GntR-family)</fullName>
    </submittedName>
</protein>
<dbReference type="GO" id="GO:0003700">
    <property type="term" value="F:DNA-binding transcription factor activity"/>
    <property type="evidence" value="ECO:0007669"/>
    <property type="project" value="InterPro"/>
</dbReference>
<evidence type="ECO:0000313" key="7">
    <source>
        <dbReference type="Proteomes" id="UP000000657"/>
    </source>
</evidence>
<keyword evidence="3" id="KW-0804">Transcription</keyword>
<dbReference type="CDD" id="cd07377">
    <property type="entry name" value="WHTH_GntR"/>
    <property type="match status" value="1"/>
</dbReference>
<feature type="region of interest" description="Disordered" evidence="4">
    <location>
        <begin position="1"/>
        <end position="29"/>
    </location>
</feature>
<dbReference type="Pfam" id="PF07702">
    <property type="entry name" value="UTRA"/>
    <property type="match status" value="1"/>
</dbReference>
<keyword evidence="7" id="KW-1185">Reference proteome</keyword>
<dbReference type="InterPro" id="IPR036388">
    <property type="entry name" value="WH-like_DNA-bd_sf"/>
</dbReference>
<keyword evidence="2" id="KW-0238">DNA-binding</keyword>
<dbReference type="PRINTS" id="PR00035">
    <property type="entry name" value="HTHGNTR"/>
</dbReference>
<dbReference type="PANTHER" id="PTHR44846">
    <property type="entry name" value="MANNOSYL-D-GLYCERATE TRANSPORT/METABOLISM SYSTEM REPRESSOR MNGR-RELATED"/>
    <property type="match status" value="1"/>
</dbReference>
<dbReference type="HOGENOM" id="CLU_063236_8_0_11"/>
<evidence type="ECO:0000259" key="5">
    <source>
        <dbReference type="PROSITE" id="PS50949"/>
    </source>
</evidence>
<dbReference type="GO" id="GO:0003677">
    <property type="term" value="F:DNA binding"/>
    <property type="evidence" value="ECO:0007669"/>
    <property type="project" value="UniProtKB-KW"/>
</dbReference>
<accession>Q0RPZ8</accession>
<dbReference type="InterPro" id="IPR011663">
    <property type="entry name" value="UTRA"/>
</dbReference>
<proteinExistence type="predicted"/>
<dbReference type="PANTHER" id="PTHR44846:SF17">
    <property type="entry name" value="GNTR-FAMILY TRANSCRIPTIONAL REGULATOR"/>
    <property type="match status" value="1"/>
</dbReference>
<dbReference type="Proteomes" id="UP000000657">
    <property type="component" value="Chromosome"/>
</dbReference>
<keyword evidence="1" id="KW-0805">Transcription regulation</keyword>
<dbReference type="SUPFAM" id="SSF64288">
    <property type="entry name" value="Chorismate lyase-like"/>
    <property type="match status" value="1"/>
</dbReference>
<feature type="domain" description="HTH gntR-type" evidence="5">
    <location>
        <begin position="60"/>
        <end position="128"/>
    </location>
</feature>
<feature type="compositionally biased region" description="Basic and acidic residues" evidence="4">
    <location>
        <begin position="15"/>
        <end position="29"/>
    </location>
</feature>
<dbReference type="GO" id="GO:0045892">
    <property type="term" value="P:negative regulation of DNA-templated transcription"/>
    <property type="evidence" value="ECO:0007669"/>
    <property type="project" value="TreeGrafter"/>
</dbReference>
<dbReference type="SMART" id="SM00866">
    <property type="entry name" value="UTRA"/>
    <property type="match status" value="1"/>
</dbReference>
<organism evidence="6 7">
    <name type="scientific">Frankia alni (strain DSM 45986 / CECT 9034 / ACN14a)</name>
    <dbReference type="NCBI Taxonomy" id="326424"/>
    <lineage>
        <taxon>Bacteria</taxon>
        <taxon>Bacillati</taxon>
        <taxon>Actinomycetota</taxon>
        <taxon>Actinomycetes</taxon>
        <taxon>Frankiales</taxon>
        <taxon>Frankiaceae</taxon>
        <taxon>Frankia</taxon>
    </lineage>
</organism>
<gene>
    <name evidence="6" type="ordered locus">FRAAL1728</name>
</gene>
<dbReference type="eggNOG" id="COG2188">
    <property type="taxonomic scope" value="Bacteria"/>
</dbReference>
<evidence type="ECO:0000256" key="3">
    <source>
        <dbReference type="ARBA" id="ARBA00023163"/>
    </source>
</evidence>
<name>Q0RPZ8_FRAAA</name>
<dbReference type="STRING" id="326424.FRAAL1728"/>
<reference evidence="6 7" key="1">
    <citation type="journal article" date="2007" name="Genome Res.">
        <title>Genome characteristics of facultatively symbiotic Frankia sp. strains reflect host range and host plant biogeography.</title>
        <authorList>
            <person name="Normand P."/>
            <person name="Lapierre P."/>
            <person name="Tisa L.S."/>
            <person name="Gogarten J.P."/>
            <person name="Alloisio N."/>
            <person name="Bagnarol E."/>
            <person name="Bassi C.A."/>
            <person name="Berry A.M."/>
            <person name="Bickhart D.M."/>
            <person name="Choisne N."/>
            <person name="Couloux A."/>
            <person name="Cournoyer B."/>
            <person name="Cruveiller S."/>
            <person name="Daubin V."/>
            <person name="Demange N."/>
            <person name="Francino M.P."/>
            <person name="Goltsman E."/>
            <person name="Huang Y."/>
            <person name="Kopp O.R."/>
            <person name="Labarre L."/>
            <person name="Lapidus A."/>
            <person name="Lavire C."/>
            <person name="Marechal J."/>
            <person name="Martinez M."/>
            <person name="Mastronunzio J.E."/>
            <person name="Mullin B.C."/>
            <person name="Niemann J."/>
            <person name="Pujic P."/>
            <person name="Rawnsley T."/>
            <person name="Rouy Z."/>
            <person name="Schenowitz C."/>
            <person name="Sellstedt A."/>
            <person name="Tavares F."/>
            <person name="Tomkins J.P."/>
            <person name="Vallenet D."/>
            <person name="Valverde C."/>
            <person name="Wall L.G."/>
            <person name="Wang Y."/>
            <person name="Medigue C."/>
            <person name="Benson D.R."/>
        </authorList>
    </citation>
    <scope>NUCLEOTIDE SEQUENCE [LARGE SCALE GENOMIC DNA]</scope>
    <source>
        <strain evidence="7">DSM 45986 / CECT 9034 / ACN14a</strain>
    </source>
</reference>
<evidence type="ECO:0000256" key="2">
    <source>
        <dbReference type="ARBA" id="ARBA00023125"/>
    </source>
</evidence>
<dbReference type="InterPro" id="IPR036390">
    <property type="entry name" value="WH_DNA-bd_sf"/>
</dbReference>
<dbReference type="InterPro" id="IPR028978">
    <property type="entry name" value="Chorismate_lyase_/UTRA_dom_sf"/>
</dbReference>
<dbReference type="SMART" id="SM00345">
    <property type="entry name" value="HTH_GNTR"/>
    <property type="match status" value="1"/>
</dbReference>
<sequence length="302" mass="33680">MDHHCGQGITATTGRDQKDTHRSKPTDSELFDRAQSWRIVLVDLTTSRKSPLMPEIQQALPKYLQIANHIRDQILAGDLRPGDEVPSERALAAGWNVSRPTATKALEALRSQGLVGSRQGSGTYVLDQVRLHRRARDRYRHSRETGKIYTAGEWAELVVAEVTDLPEDAAVALEVPFPGQGIRRRRITHAEDGSRSEVSTSWYPAALADAAPLLISRERIRQGTLAYVEEATGRRGKFARDTIAARLATDIERRELDLGDSPAAVLVVHHTVYDAQQQPIEFAEAVYPPNKWTFEQGYSVLD</sequence>
<dbReference type="SUPFAM" id="SSF46785">
    <property type="entry name" value="Winged helix' DNA-binding domain"/>
    <property type="match status" value="1"/>
</dbReference>
<dbReference type="AlphaFoldDB" id="Q0RPZ8"/>
<dbReference type="EMBL" id="CT573213">
    <property type="protein sequence ID" value="CAJ60380.1"/>
    <property type="molecule type" value="Genomic_DNA"/>
</dbReference>
<dbReference type="KEGG" id="fal:FRAAL1728"/>
<dbReference type="Gene3D" id="1.10.10.10">
    <property type="entry name" value="Winged helix-like DNA-binding domain superfamily/Winged helix DNA-binding domain"/>
    <property type="match status" value="1"/>
</dbReference>
<dbReference type="PROSITE" id="PS50949">
    <property type="entry name" value="HTH_GNTR"/>
    <property type="match status" value="1"/>
</dbReference>
<dbReference type="Pfam" id="PF00392">
    <property type="entry name" value="GntR"/>
    <property type="match status" value="1"/>
</dbReference>
<dbReference type="InterPro" id="IPR000524">
    <property type="entry name" value="Tscrpt_reg_HTH_GntR"/>
</dbReference>
<evidence type="ECO:0000256" key="1">
    <source>
        <dbReference type="ARBA" id="ARBA00023015"/>
    </source>
</evidence>
<evidence type="ECO:0000313" key="6">
    <source>
        <dbReference type="EMBL" id="CAJ60380.1"/>
    </source>
</evidence>
<evidence type="ECO:0000256" key="4">
    <source>
        <dbReference type="SAM" id="MobiDB-lite"/>
    </source>
</evidence>
<dbReference type="InterPro" id="IPR050679">
    <property type="entry name" value="Bact_HTH_transcr_reg"/>
</dbReference>
<dbReference type="Gene3D" id="3.40.1410.10">
    <property type="entry name" value="Chorismate lyase-like"/>
    <property type="match status" value="1"/>
</dbReference>